<keyword evidence="4 5" id="KW-0949">S-adenosyl-L-methionine</keyword>
<evidence type="ECO:0000256" key="4">
    <source>
        <dbReference type="ARBA" id="ARBA00022691"/>
    </source>
</evidence>
<sequence>MLYVRERWGTNYAAIEFKPEDFEMYLLETVGFESVEHLGAPCAKSKGFERPIDVYLKKPPKFMEREAKGDAET</sequence>
<dbReference type="GO" id="GO:0008171">
    <property type="term" value="F:O-methyltransferase activity"/>
    <property type="evidence" value="ECO:0007669"/>
    <property type="project" value="UniProtKB-UniRule"/>
</dbReference>
<evidence type="ECO:0000313" key="8">
    <source>
        <dbReference type="EMBL" id="KHJ85249.1"/>
    </source>
</evidence>
<dbReference type="PANTHER" id="PTHR12315">
    <property type="entry name" value="BICOID-INTERACTING PROTEIN RELATED"/>
    <property type="match status" value="1"/>
</dbReference>
<dbReference type="InterPro" id="IPR029063">
    <property type="entry name" value="SAM-dependent_MTases_sf"/>
</dbReference>
<accession>A0A0B1SJZ4</accession>
<dbReference type="Pfam" id="PF06859">
    <property type="entry name" value="Bin3"/>
    <property type="match status" value="1"/>
</dbReference>
<dbReference type="InterPro" id="IPR010675">
    <property type="entry name" value="Bin3_C"/>
</dbReference>
<evidence type="ECO:0000256" key="6">
    <source>
        <dbReference type="RuleBase" id="RU367087"/>
    </source>
</evidence>
<comment type="similarity">
    <text evidence="1 6">Belongs to the methyltransferase superfamily.</text>
</comment>
<evidence type="ECO:0000256" key="1">
    <source>
        <dbReference type="ARBA" id="ARBA00008361"/>
    </source>
</evidence>
<feature type="domain" description="Bin3-type SAM" evidence="7">
    <location>
        <begin position="1"/>
        <end position="60"/>
    </location>
</feature>
<evidence type="ECO:0000256" key="2">
    <source>
        <dbReference type="ARBA" id="ARBA00022603"/>
    </source>
</evidence>
<evidence type="ECO:0000256" key="5">
    <source>
        <dbReference type="PROSITE-ProRule" id="PRU00848"/>
    </source>
</evidence>
<proteinExistence type="inferred from homology"/>
<dbReference type="EMBL" id="KN564672">
    <property type="protein sequence ID" value="KHJ85249.1"/>
    <property type="molecule type" value="Genomic_DNA"/>
</dbReference>
<dbReference type="PROSITE" id="PS51515">
    <property type="entry name" value="BIN3_SAM"/>
    <property type="match status" value="1"/>
</dbReference>
<dbReference type="Proteomes" id="UP000053660">
    <property type="component" value="Unassembled WGS sequence"/>
</dbReference>
<dbReference type="GO" id="GO:0008173">
    <property type="term" value="F:RNA methyltransferase activity"/>
    <property type="evidence" value="ECO:0007669"/>
    <property type="project" value="UniProtKB-UniRule"/>
</dbReference>
<evidence type="ECO:0000256" key="3">
    <source>
        <dbReference type="ARBA" id="ARBA00022679"/>
    </source>
</evidence>
<evidence type="ECO:0000259" key="7">
    <source>
        <dbReference type="PROSITE" id="PS51515"/>
    </source>
</evidence>
<dbReference type="GO" id="GO:0017069">
    <property type="term" value="F:snRNA binding"/>
    <property type="evidence" value="ECO:0007669"/>
    <property type="project" value="TreeGrafter"/>
</dbReference>
<dbReference type="GO" id="GO:0032259">
    <property type="term" value="P:methylation"/>
    <property type="evidence" value="ECO:0007669"/>
    <property type="project" value="UniProtKB-KW"/>
</dbReference>
<dbReference type="OrthoDB" id="10017101at2759"/>
<reference evidence="8 9" key="1">
    <citation type="submission" date="2014-03" db="EMBL/GenBank/DDBJ databases">
        <title>Draft genome of the hookworm Oesophagostomum dentatum.</title>
        <authorList>
            <person name="Mitreva M."/>
        </authorList>
    </citation>
    <scope>NUCLEOTIDE SEQUENCE [LARGE SCALE GENOMIC DNA]</scope>
    <source>
        <strain evidence="8 9">OD-Hann</strain>
    </source>
</reference>
<name>A0A0B1SJZ4_OESDE</name>
<dbReference type="GO" id="GO:0040031">
    <property type="term" value="P:snRNA modification"/>
    <property type="evidence" value="ECO:0007669"/>
    <property type="project" value="TreeGrafter"/>
</dbReference>
<keyword evidence="2 6" id="KW-0489">Methyltransferase</keyword>
<gene>
    <name evidence="8" type="ORF">OESDEN_15028</name>
</gene>
<keyword evidence="9" id="KW-1185">Reference proteome</keyword>
<dbReference type="AlphaFoldDB" id="A0A0B1SJZ4"/>
<dbReference type="PANTHER" id="PTHR12315:SF0">
    <property type="entry name" value="7SK SNRNA METHYLPHOSPHATE CAPPING ENZYME"/>
    <property type="match status" value="1"/>
</dbReference>
<dbReference type="InterPro" id="IPR024160">
    <property type="entry name" value="BIN3_SAM-bd_dom"/>
</dbReference>
<evidence type="ECO:0000313" key="9">
    <source>
        <dbReference type="Proteomes" id="UP000053660"/>
    </source>
</evidence>
<dbReference type="Gene3D" id="3.40.50.150">
    <property type="entry name" value="Vaccinia Virus protein VP39"/>
    <property type="match status" value="1"/>
</dbReference>
<dbReference type="InterPro" id="IPR039772">
    <property type="entry name" value="Bin3-like"/>
</dbReference>
<organism evidence="8 9">
    <name type="scientific">Oesophagostomum dentatum</name>
    <name type="common">Nodular worm</name>
    <dbReference type="NCBI Taxonomy" id="61180"/>
    <lineage>
        <taxon>Eukaryota</taxon>
        <taxon>Metazoa</taxon>
        <taxon>Ecdysozoa</taxon>
        <taxon>Nematoda</taxon>
        <taxon>Chromadorea</taxon>
        <taxon>Rhabditida</taxon>
        <taxon>Rhabditina</taxon>
        <taxon>Rhabditomorpha</taxon>
        <taxon>Strongyloidea</taxon>
        <taxon>Strongylidae</taxon>
        <taxon>Oesophagostomum</taxon>
    </lineage>
</organism>
<dbReference type="EC" id="2.1.1.-" evidence="6"/>
<keyword evidence="3 6" id="KW-0808">Transferase</keyword>
<protein>
    <recommendedName>
        <fullName evidence="6">RNA methyltransferase</fullName>
        <ecNumber evidence="6">2.1.1.-</ecNumber>
    </recommendedName>
</protein>